<accession>A0ABV0N7M5</accession>
<keyword evidence="2" id="KW-1185">Reference proteome</keyword>
<evidence type="ECO:0000313" key="2">
    <source>
        <dbReference type="Proteomes" id="UP001476798"/>
    </source>
</evidence>
<evidence type="ECO:0000313" key="1">
    <source>
        <dbReference type="EMBL" id="MEQ2167390.1"/>
    </source>
</evidence>
<comment type="caution">
    <text evidence="1">The sequence shown here is derived from an EMBL/GenBank/DDBJ whole genome shotgun (WGS) entry which is preliminary data.</text>
</comment>
<dbReference type="Proteomes" id="UP001476798">
    <property type="component" value="Unassembled WGS sequence"/>
</dbReference>
<organism evidence="1 2">
    <name type="scientific">Goodea atripinnis</name>
    <dbReference type="NCBI Taxonomy" id="208336"/>
    <lineage>
        <taxon>Eukaryota</taxon>
        <taxon>Metazoa</taxon>
        <taxon>Chordata</taxon>
        <taxon>Craniata</taxon>
        <taxon>Vertebrata</taxon>
        <taxon>Euteleostomi</taxon>
        <taxon>Actinopterygii</taxon>
        <taxon>Neopterygii</taxon>
        <taxon>Teleostei</taxon>
        <taxon>Neoteleostei</taxon>
        <taxon>Acanthomorphata</taxon>
        <taxon>Ovalentaria</taxon>
        <taxon>Atherinomorphae</taxon>
        <taxon>Cyprinodontiformes</taxon>
        <taxon>Goodeidae</taxon>
        <taxon>Goodea</taxon>
    </lineage>
</organism>
<proteinExistence type="predicted"/>
<protein>
    <submittedName>
        <fullName evidence="1">Uncharacterized protein</fullName>
    </submittedName>
</protein>
<dbReference type="EMBL" id="JAHRIO010030132">
    <property type="protein sequence ID" value="MEQ2167390.1"/>
    <property type="molecule type" value="Genomic_DNA"/>
</dbReference>
<name>A0ABV0N7M5_9TELE</name>
<sequence>MSATMSPVFCQLGSVLIQSMCGPASQRSWLTHNFSQDHFQEYRGGSKMGQFSQNMAMVCIFSSRVEHRVIQHVNAKCKITISIWWGIILQLLGIHVLHMSDLSGRLISLLPPCCISREAEM</sequence>
<gene>
    <name evidence="1" type="ORF">GOODEAATRI_003695</name>
</gene>
<reference evidence="1 2" key="1">
    <citation type="submission" date="2021-06" db="EMBL/GenBank/DDBJ databases">
        <authorList>
            <person name="Palmer J.M."/>
        </authorList>
    </citation>
    <scope>NUCLEOTIDE SEQUENCE [LARGE SCALE GENOMIC DNA]</scope>
    <source>
        <strain evidence="1 2">GA_2019</strain>
        <tissue evidence="1">Muscle</tissue>
    </source>
</reference>